<dbReference type="Proteomes" id="UP000265520">
    <property type="component" value="Unassembled WGS sequence"/>
</dbReference>
<feature type="non-terminal residue" evidence="2">
    <location>
        <position position="1"/>
    </location>
</feature>
<organism evidence="2 3">
    <name type="scientific">Trifolium medium</name>
    <dbReference type="NCBI Taxonomy" id="97028"/>
    <lineage>
        <taxon>Eukaryota</taxon>
        <taxon>Viridiplantae</taxon>
        <taxon>Streptophyta</taxon>
        <taxon>Embryophyta</taxon>
        <taxon>Tracheophyta</taxon>
        <taxon>Spermatophyta</taxon>
        <taxon>Magnoliopsida</taxon>
        <taxon>eudicotyledons</taxon>
        <taxon>Gunneridae</taxon>
        <taxon>Pentapetalae</taxon>
        <taxon>rosids</taxon>
        <taxon>fabids</taxon>
        <taxon>Fabales</taxon>
        <taxon>Fabaceae</taxon>
        <taxon>Papilionoideae</taxon>
        <taxon>50 kb inversion clade</taxon>
        <taxon>NPAAA clade</taxon>
        <taxon>Hologalegina</taxon>
        <taxon>IRL clade</taxon>
        <taxon>Trifolieae</taxon>
        <taxon>Trifolium</taxon>
    </lineage>
</organism>
<feature type="compositionally biased region" description="Acidic residues" evidence="1">
    <location>
        <begin position="46"/>
        <end position="56"/>
    </location>
</feature>
<reference evidence="2 3" key="1">
    <citation type="journal article" date="2018" name="Front. Plant Sci.">
        <title>Red Clover (Trifolium pratense) and Zigzag Clover (T. medium) - A Picture of Genomic Similarities and Differences.</title>
        <authorList>
            <person name="Dluhosova J."/>
            <person name="Istvanek J."/>
            <person name="Nedelnik J."/>
            <person name="Repkova J."/>
        </authorList>
    </citation>
    <scope>NUCLEOTIDE SEQUENCE [LARGE SCALE GENOMIC DNA]</scope>
    <source>
        <strain evidence="3">cv. 10/8</strain>
        <tissue evidence="2">Leaf</tissue>
    </source>
</reference>
<evidence type="ECO:0000256" key="1">
    <source>
        <dbReference type="SAM" id="MobiDB-lite"/>
    </source>
</evidence>
<evidence type="ECO:0000313" key="2">
    <source>
        <dbReference type="EMBL" id="MCI33097.1"/>
    </source>
</evidence>
<feature type="compositionally biased region" description="Polar residues" evidence="1">
    <location>
        <begin position="88"/>
        <end position="98"/>
    </location>
</feature>
<comment type="caution">
    <text evidence="2">The sequence shown here is derived from an EMBL/GenBank/DDBJ whole genome shotgun (WGS) entry which is preliminary data.</text>
</comment>
<dbReference type="AlphaFoldDB" id="A0A392RA67"/>
<dbReference type="EMBL" id="LXQA010201504">
    <property type="protein sequence ID" value="MCI33097.1"/>
    <property type="molecule type" value="Genomic_DNA"/>
</dbReference>
<keyword evidence="3" id="KW-1185">Reference proteome</keyword>
<feature type="compositionally biased region" description="Basic and acidic residues" evidence="1">
    <location>
        <begin position="1"/>
        <end position="13"/>
    </location>
</feature>
<sequence length="146" mass="16568">TGKEKLEEVVKEKEKRKRIAVSESKRITKKPRTQKKEVTRKLVIQENDDEETEDEPLQTKRKRTEPKVKEVNAEANAGTFHSNIDYVASSQAQNQTLPESELDPALFQPLNVIHPPQMSDIPPITSDSDIDTVAEILEIASEVHKN</sequence>
<proteinExistence type="predicted"/>
<protein>
    <submittedName>
        <fullName evidence="2">Uncharacterized protein</fullName>
    </submittedName>
</protein>
<accession>A0A392RA67</accession>
<feature type="non-terminal residue" evidence="2">
    <location>
        <position position="146"/>
    </location>
</feature>
<feature type="region of interest" description="Disordered" evidence="1">
    <location>
        <begin position="1"/>
        <end position="98"/>
    </location>
</feature>
<name>A0A392RA67_9FABA</name>
<evidence type="ECO:0000313" key="3">
    <source>
        <dbReference type="Proteomes" id="UP000265520"/>
    </source>
</evidence>